<comment type="caution">
    <text evidence="1">The sequence shown here is derived from an EMBL/GenBank/DDBJ whole genome shotgun (WGS) entry which is preliminary data.</text>
</comment>
<name>A0ABD1T7L1_9LAMI</name>
<sequence>MGCAEIECKDNIVDQTMFGGERIEYIVDLESLIEVGIERKLSQTALINPFFPDEKLSLKSLSHPSILPFSLPHPCSLRENQPQTALISPFFLMKNRTQIVTFETFGGPNGLKSDQFKVD</sequence>
<dbReference type="AlphaFoldDB" id="A0ABD1T7L1"/>
<protein>
    <submittedName>
        <fullName evidence="1">Uncharacterized protein</fullName>
    </submittedName>
</protein>
<evidence type="ECO:0000313" key="1">
    <source>
        <dbReference type="EMBL" id="KAL2508565.1"/>
    </source>
</evidence>
<proteinExistence type="predicted"/>
<reference evidence="2" key="1">
    <citation type="submission" date="2024-07" db="EMBL/GenBank/DDBJ databases">
        <title>Two chromosome-level genome assemblies of Korean endemic species Abeliophyllum distichum and Forsythia ovata (Oleaceae).</title>
        <authorList>
            <person name="Jang H."/>
        </authorList>
    </citation>
    <scope>NUCLEOTIDE SEQUENCE [LARGE SCALE GENOMIC DNA]</scope>
</reference>
<keyword evidence="2" id="KW-1185">Reference proteome</keyword>
<dbReference type="Proteomes" id="UP001604277">
    <property type="component" value="Unassembled WGS sequence"/>
</dbReference>
<evidence type="ECO:0000313" key="2">
    <source>
        <dbReference type="Proteomes" id="UP001604277"/>
    </source>
</evidence>
<organism evidence="1 2">
    <name type="scientific">Forsythia ovata</name>
    <dbReference type="NCBI Taxonomy" id="205694"/>
    <lineage>
        <taxon>Eukaryota</taxon>
        <taxon>Viridiplantae</taxon>
        <taxon>Streptophyta</taxon>
        <taxon>Embryophyta</taxon>
        <taxon>Tracheophyta</taxon>
        <taxon>Spermatophyta</taxon>
        <taxon>Magnoliopsida</taxon>
        <taxon>eudicotyledons</taxon>
        <taxon>Gunneridae</taxon>
        <taxon>Pentapetalae</taxon>
        <taxon>asterids</taxon>
        <taxon>lamiids</taxon>
        <taxon>Lamiales</taxon>
        <taxon>Oleaceae</taxon>
        <taxon>Forsythieae</taxon>
        <taxon>Forsythia</taxon>
    </lineage>
</organism>
<gene>
    <name evidence="1" type="ORF">Fot_32212</name>
</gene>
<accession>A0ABD1T7L1</accession>
<dbReference type="EMBL" id="JBFOLJ010000009">
    <property type="protein sequence ID" value="KAL2508565.1"/>
    <property type="molecule type" value="Genomic_DNA"/>
</dbReference>